<dbReference type="EMBL" id="VNJJ01000002">
    <property type="protein sequence ID" value="TVY03124.1"/>
    <property type="molecule type" value="Genomic_DNA"/>
</dbReference>
<dbReference type="Pfam" id="PF07301">
    <property type="entry name" value="DUF1453"/>
    <property type="match status" value="1"/>
</dbReference>
<reference evidence="2 3" key="1">
    <citation type="submission" date="2019-07" db="EMBL/GenBank/DDBJ databases">
        <authorList>
            <person name="Kim J."/>
        </authorList>
    </citation>
    <scope>NUCLEOTIDE SEQUENCE [LARGE SCALE GENOMIC DNA]</scope>
    <source>
        <strain evidence="2 3">G13</strain>
    </source>
</reference>
<keyword evidence="3" id="KW-1185">Reference proteome</keyword>
<feature type="transmembrane region" description="Helical" evidence="1">
    <location>
        <begin position="26"/>
        <end position="43"/>
    </location>
</feature>
<gene>
    <name evidence="2" type="ORF">FPZ45_04375</name>
</gene>
<feature type="transmembrane region" description="Helical" evidence="1">
    <location>
        <begin position="49"/>
        <end position="67"/>
    </location>
</feature>
<keyword evidence="1" id="KW-0812">Transmembrane</keyword>
<evidence type="ECO:0000256" key="1">
    <source>
        <dbReference type="SAM" id="Phobius"/>
    </source>
</evidence>
<evidence type="ECO:0000313" key="3">
    <source>
        <dbReference type="Proteomes" id="UP000316330"/>
    </source>
</evidence>
<dbReference type="RefSeq" id="WP_144698809.1">
    <property type="nucleotide sequence ID" value="NZ_VNJJ01000002.1"/>
</dbReference>
<accession>A0A559JTC2</accession>
<feature type="transmembrane region" description="Helical" evidence="1">
    <location>
        <begin position="114"/>
        <end position="131"/>
    </location>
</feature>
<dbReference type="AlphaFoldDB" id="A0A559JTC2"/>
<dbReference type="OrthoDB" id="2652065at2"/>
<keyword evidence="1" id="KW-1133">Transmembrane helix</keyword>
<evidence type="ECO:0008006" key="4">
    <source>
        <dbReference type="Google" id="ProtNLM"/>
    </source>
</evidence>
<name>A0A559JTC2_9BACL</name>
<feature type="transmembrane region" description="Helical" evidence="1">
    <location>
        <begin position="88"/>
        <end position="108"/>
    </location>
</feature>
<proteinExistence type="predicted"/>
<protein>
    <recommendedName>
        <fullName evidence="4">DUF1453 domain-containing protein</fullName>
    </recommendedName>
</protein>
<evidence type="ECO:0000313" key="2">
    <source>
        <dbReference type="EMBL" id="TVY03124.1"/>
    </source>
</evidence>
<sequence>MTTYIIVVIVVVLLSLREKEIKPSRLWVTPILFSFLMLSRIDHLDFKPISLLLYLVCLLLGLAIGVWRGKLQKVRMNPDTGKITSRGSILGIVVFLAVMLLRNLAAYWGAHSAFLSLSTAVLFISLANIFARRYIIFKKYQEMAGLSGRRV</sequence>
<comment type="caution">
    <text evidence="2">The sequence shown here is derived from an EMBL/GenBank/DDBJ whole genome shotgun (WGS) entry which is preliminary data.</text>
</comment>
<keyword evidence="1" id="KW-0472">Membrane</keyword>
<dbReference type="InterPro" id="IPR058247">
    <property type="entry name" value="DUF1453"/>
</dbReference>
<organism evidence="2 3">
    <name type="scientific">Cohnella terricola</name>
    <dbReference type="NCBI Taxonomy" id="1289167"/>
    <lineage>
        <taxon>Bacteria</taxon>
        <taxon>Bacillati</taxon>
        <taxon>Bacillota</taxon>
        <taxon>Bacilli</taxon>
        <taxon>Bacillales</taxon>
        <taxon>Paenibacillaceae</taxon>
        <taxon>Cohnella</taxon>
    </lineage>
</organism>
<dbReference type="Proteomes" id="UP000316330">
    <property type="component" value="Unassembled WGS sequence"/>
</dbReference>